<dbReference type="PROSITE" id="PS01040">
    <property type="entry name" value="SBP_BACTERIAL_5"/>
    <property type="match status" value="1"/>
</dbReference>
<keyword evidence="6" id="KW-1185">Reference proteome</keyword>
<dbReference type="AlphaFoldDB" id="A0A261TAT0"/>
<reference evidence="5 6" key="1">
    <citation type="submission" date="2017-05" db="EMBL/GenBank/DDBJ databases">
        <title>Complete and WGS of Bordetella genogroups.</title>
        <authorList>
            <person name="Spilker T."/>
            <person name="LiPuma J."/>
        </authorList>
    </citation>
    <scope>NUCLEOTIDE SEQUENCE [LARGE SCALE GENOMIC DNA]</scope>
    <source>
        <strain evidence="5 6">AU10456</strain>
    </source>
</reference>
<dbReference type="PANTHER" id="PTHR30290">
    <property type="entry name" value="PERIPLASMIC BINDING COMPONENT OF ABC TRANSPORTER"/>
    <property type="match status" value="1"/>
</dbReference>
<name>A0A261TAT0_9BORD</name>
<dbReference type="OrthoDB" id="9801799at2"/>
<evidence type="ECO:0000313" key="6">
    <source>
        <dbReference type="Proteomes" id="UP000216913"/>
    </source>
</evidence>
<protein>
    <submittedName>
        <fullName evidence="5">ABC transporter substrate-binding protein</fullName>
    </submittedName>
</protein>
<evidence type="ECO:0000259" key="4">
    <source>
        <dbReference type="Pfam" id="PF00496"/>
    </source>
</evidence>
<evidence type="ECO:0000256" key="1">
    <source>
        <dbReference type="ARBA" id="ARBA00005695"/>
    </source>
</evidence>
<dbReference type="GO" id="GO:0015833">
    <property type="term" value="P:peptide transport"/>
    <property type="evidence" value="ECO:0007669"/>
    <property type="project" value="TreeGrafter"/>
</dbReference>
<dbReference type="Gene3D" id="3.90.76.10">
    <property type="entry name" value="Dipeptide-binding Protein, Domain 1"/>
    <property type="match status" value="1"/>
</dbReference>
<dbReference type="Proteomes" id="UP000216913">
    <property type="component" value="Unassembled WGS sequence"/>
</dbReference>
<keyword evidence="2 3" id="KW-0732">Signal</keyword>
<accession>A0A261TAT0</accession>
<feature type="domain" description="Solute-binding protein family 5" evidence="4">
    <location>
        <begin position="74"/>
        <end position="435"/>
    </location>
</feature>
<sequence length="529" mass="57703">MNLSKRMQAVLGSCFVAAALGAGLAPQARAQTVTVVMQAGLRVLDPVMTTAFLTRDHGYMIYDTLLGTDAQFKVQPQMASWTVSEDKKTYTFTLRDGLKWHDGGPVTAEDCVASLKRWADVDATGQVLMRMTDSIDVIDAKQFRIVLKQPTTLLLEGLAKLSSRPAFMMPKRIADTPSAQPIKEFVGSGPFKFVADEFKAGLKVVYAKNTDYVPRAEPPSWTAGGKVVNVERVEWVAMPDQMTAVSALQSGEVDYLQQVPFDLLPMVQGQDNLQVKVLDTLGAWTYFRMNHLHPPFDNKLVRQAAIAAVSQEDVLKSLVGDPKYYKTCAAVMGCGNPLGDNYGEDWVVPARLERAQALLKEAKYDNTPVIVLQPSDLAMVAAQPVVVGAALRKAGFNVVMKAMDWQSVVSQQGNQKAPSEGGWSIFSTYSILATSGDPFGNTTLQSNGVKAWAGWPDVPEIEALRLKYAQANDAAERKQIATQIQKLAIDEGVVAPLGQFQIPAAYSTRLTGILEAPVTLFWNLKKAAQ</sequence>
<dbReference type="PIRSF" id="PIRSF002741">
    <property type="entry name" value="MppA"/>
    <property type="match status" value="1"/>
</dbReference>
<proteinExistence type="inferred from homology"/>
<dbReference type="GO" id="GO:1904680">
    <property type="term" value="F:peptide transmembrane transporter activity"/>
    <property type="evidence" value="ECO:0007669"/>
    <property type="project" value="TreeGrafter"/>
</dbReference>
<evidence type="ECO:0000256" key="3">
    <source>
        <dbReference type="SAM" id="SignalP"/>
    </source>
</evidence>
<evidence type="ECO:0000256" key="2">
    <source>
        <dbReference type="ARBA" id="ARBA00022729"/>
    </source>
</evidence>
<comment type="caution">
    <text evidence="5">The sequence shown here is derived from an EMBL/GenBank/DDBJ whole genome shotgun (WGS) entry which is preliminary data.</text>
</comment>
<dbReference type="InterPro" id="IPR000914">
    <property type="entry name" value="SBP_5_dom"/>
</dbReference>
<dbReference type="GO" id="GO:0043190">
    <property type="term" value="C:ATP-binding cassette (ABC) transporter complex"/>
    <property type="evidence" value="ECO:0007669"/>
    <property type="project" value="InterPro"/>
</dbReference>
<gene>
    <name evidence="5" type="ORF">CAL25_18800</name>
</gene>
<dbReference type="InterPro" id="IPR039424">
    <property type="entry name" value="SBP_5"/>
</dbReference>
<dbReference type="Pfam" id="PF00496">
    <property type="entry name" value="SBP_bac_5"/>
    <property type="match status" value="1"/>
</dbReference>
<dbReference type="InterPro" id="IPR023765">
    <property type="entry name" value="SBP_5_CS"/>
</dbReference>
<dbReference type="RefSeq" id="WP_094802636.1">
    <property type="nucleotide sequence ID" value="NZ_NEVP01000011.1"/>
</dbReference>
<dbReference type="SUPFAM" id="SSF53850">
    <property type="entry name" value="Periplasmic binding protein-like II"/>
    <property type="match status" value="1"/>
</dbReference>
<organism evidence="5 6">
    <name type="scientific">Bordetella genomosp. 5</name>
    <dbReference type="NCBI Taxonomy" id="1395608"/>
    <lineage>
        <taxon>Bacteria</taxon>
        <taxon>Pseudomonadati</taxon>
        <taxon>Pseudomonadota</taxon>
        <taxon>Betaproteobacteria</taxon>
        <taxon>Burkholderiales</taxon>
        <taxon>Alcaligenaceae</taxon>
        <taxon>Bordetella</taxon>
    </lineage>
</organism>
<feature type="chain" id="PRO_5012717887" evidence="3">
    <location>
        <begin position="31"/>
        <end position="529"/>
    </location>
</feature>
<dbReference type="Gene3D" id="3.40.190.10">
    <property type="entry name" value="Periplasmic binding protein-like II"/>
    <property type="match status" value="1"/>
</dbReference>
<dbReference type="Gene3D" id="3.10.105.10">
    <property type="entry name" value="Dipeptide-binding Protein, Domain 3"/>
    <property type="match status" value="1"/>
</dbReference>
<feature type="signal peptide" evidence="3">
    <location>
        <begin position="1"/>
        <end position="30"/>
    </location>
</feature>
<dbReference type="EMBL" id="NEVP01000011">
    <property type="protein sequence ID" value="OZI46736.1"/>
    <property type="molecule type" value="Genomic_DNA"/>
</dbReference>
<dbReference type="CDD" id="cd08502">
    <property type="entry name" value="PBP2_NikA_DppA_OppA_like_16"/>
    <property type="match status" value="1"/>
</dbReference>
<dbReference type="InterPro" id="IPR030678">
    <property type="entry name" value="Peptide/Ni-bd"/>
</dbReference>
<evidence type="ECO:0000313" key="5">
    <source>
        <dbReference type="EMBL" id="OZI46736.1"/>
    </source>
</evidence>
<dbReference type="GO" id="GO:0030288">
    <property type="term" value="C:outer membrane-bounded periplasmic space"/>
    <property type="evidence" value="ECO:0007669"/>
    <property type="project" value="UniProtKB-ARBA"/>
</dbReference>
<dbReference type="PANTHER" id="PTHR30290:SF38">
    <property type="entry name" value="D,D-DIPEPTIDE-BINDING PERIPLASMIC PROTEIN DDPA-RELATED"/>
    <property type="match status" value="1"/>
</dbReference>
<comment type="similarity">
    <text evidence="1">Belongs to the bacterial solute-binding protein 5 family.</text>
</comment>